<proteinExistence type="predicted"/>
<dbReference type="InterPro" id="IPR007021">
    <property type="entry name" value="DUF659"/>
</dbReference>
<keyword evidence="10" id="KW-1185">Reference proteome</keyword>
<evidence type="ECO:0000259" key="8">
    <source>
        <dbReference type="Pfam" id="PF05699"/>
    </source>
</evidence>
<evidence type="ECO:0000259" key="7">
    <source>
        <dbReference type="Pfam" id="PF04937"/>
    </source>
</evidence>
<evidence type="ECO:0000256" key="1">
    <source>
        <dbReference type="ARBA" id="ARBA00004123"/>
    </source>
</evidence>
<evidence type="ECO:0000256" key="3">
    <source>
        <dbReference type="ARBA" id="ARBA00022771"/>
    </source>
</evidence>
<evidence type="ECO:0000256" key="4">
    <source>
        <dbReference type="ARBA" id="ARBA00022833"/>
    </source>
</evidence>
<dbReference type="SUPFAM" id="SSF53098">
    <property type="entry name" value="Ribonuclease H-like"/>
    <property type="match status" value="1"/>
</dbReference>
<gene>
    <name evidence="9" type="ORF">D9756_006904</name>
</gene>
<evidence type="ECO:0000256" key="6">
    <source>
        <dbReference type="SAM" id="MobiDB-lite"/>
    </source>
</evidence>
<keyword evidence="4" id="KW-0862">Zinc</keyword>
<dbReference type="OrthoDB" id="2423954at2759"/>
<feature type="region of interest" description="Disordered" evidence="6">
    <location>
        <begin position="88"/>
        <end position="118"/>
    </location>
</feature>
<dbReference type="GO" id="GO:0046983">
    <property type="term" value="F:protein dimerization activity"/>
    <property type="evidence" value="ECO:0007669"/>
    <property type="project" value="InterPro"/>
</dbReference>
<reference evidence="9 10" key="1">
    <citation type="journal article" date="2020" name="ISME J.">
        <title>Uncovering the hidden diversity of litter-decomposition mechanisms in mushroom-forming fungi.</title>
        <authorList>
            <person name="Floudas D."/>
            <person name="Bentzer J."/>
            <person name="Ahren D."/>
            <person name="Johansson T."/>
            <person name="Persson P."/>
            <person name="Tunlid A."/>
        </authorList>
    </citation>
    <scope>NUCLEOTIDE SEQUENCE [LARGE SCALE GENOMIC DNA]</scope>
    <source>
        <strain evidence="9 10">CBS 146.42</strain>
    </source>
</reference>
<dbReference type="PANTHER" id="PTHR46481">
    <property type="entry name" value="ZINC FINGER BED DOMAIN-CONTAINING PROTEIN 4"/>
    <property type="match status" value="1"/>
</dbReference>
<dbReference type="InterPro" id="IPR012337">
    <property type="entry name" value="RNaseH-like_sf"/>
</dbReference>
<evidence type="ECO:0008006" key="11">
    <source>
        <dbReference type="Google" id="ProtNLM"/>
    </source>
</evidence>
<comment type="caution">
    <text evidence="9">The sequence shown here is derived from an EMBL/GenBank/DDBJ whole genome shotgun (WGS) entry which is preliminary data.</text>
</comment>
<feature type="region of interest" description="Disordered" evidence="6">
    <location>
        <begin position="687"/>
        <end position="714"/>
    </location>
</feature>
<feature type="region of interest" description="Disordered" evidence="6">
    <location>
        <begin position="758"/>
        <end position="790"/>
    </location>
</feature>
<feature type="compositionally biased region" description="Polar residues" evidence="6">
    <location>
        <begin position="55"/>
        <end position="66"/>
    </location>
</feature>
<dbReference type="Pfam" id="PF04937">
    <property type="entry name" value="DUF659"/>
    <property type="match status" value="1"/>
</dbReference>
<keyword evidence="3" id="KW-0863">Zinc-finger</keyword>
<feature type="domain" description="HAT C-terminal dimerisation" evidence="8">
    <location>
        <begin position="603"/>
        <end position="661"/>
    </location>
</feature>
<accession>A0A8H5FYU9</accession>
<dbReference type="EMBL" id="JAACJO010000009">
    <property type="protein sequence ID" value="KAF5354266.1"/>
    <property type="molecule type" value="Genomic_DNA"/>
</dbReference>
<feature type="compositionally biased region" description="Polar residues" evidence="6">
    <location>
        <begin position="758"/>
        <end position="781"/>
    </location>
</feature>
<evidence type="ECO:0000256" key="2">
    <source>
        <dbReference type="ARBA" id="ARBA00022723"/>
    </source>
</evidence>
<organism evidence="9 10">
    <name type="scientific">Leucocoprinus leucothites</name>
    <dbReference type="NCBI Taxonomy" id="201217"/>
    <lineage>
        <taxon>Eukaryota</taxon>
        <taxon>Fungi</taxon>
        <taxon>Dikarya</taxon>
        <taxon>Basidiomycota</taxon>
        <taxon>Agaricomycotina</taxon>
        <taxon>Agaricomycetes</taxon>
        <taxon>Agaricomycetidae</taxon>
        <taxon>Agaricales</taxon>
        <taxon>Agaricineae</taxon>
        <taxon>Agaricaceae</taxon>
        <taxon>Leucocoprinus</taxon>
    </lineage>
</organism>
<feature type="compositionally biased region" description="Low complexity" evidence="6">
    <location>
        <begin position="88"/>
        <end position="107"/>
    </location>
</feature>
<dbReference type="InterPro" id="IPR008906">
    <property type="entry name" value="HATC_C_dom"/>
</dbReference>
<dbReference type="Proteomes" id="UP000559027">
    <property type="component" value="Unassembled WGS sequence"/>
</dbReference>
<evidence type="ECO:0000256" key="5">
    <source>
        <dbReference type="ARBA" id="ARBA00023242"/>
    </source>
</evidence>
<feature type="compositionally biased region" description="Low complexity" evidence="6">
    <location>
        <begin position="35"/>
        <end position="50"/>
    </location>
</feature>
<comment type="subcellular location">
    <subcellularLocation>
        <location evidence="1">Nucleus</location>
    </subcellularLocation>
</comment>
<feature type="region of interest" description="Disordered" evidence="6">
    <location>
        <begin position="28"/>
        <end position="66"/>
    </location>
</feature>
<dbReference type="AlphaFoldDB" id="A0A8H5FYU9"/>
<name>A0A8H5FYU9_9AGAR</name>
<dbReference type="GO" id="GO:0008270">
    <property type="term" value="F:zinc ion binding"/>
    <property type="evidence" value="ECO:0007669"/>
    <property type="project" value="UniProtKB-KW"/>
</dbReference>
<dbReference type="PANTHER" id="PTHR46481:SF10">
    <property type="entry name" value="ZINC FINGER BED DOMAIN-CONTAINING PROTEIN 39"/>
    <property type="match status" value="1"/>
</dbReference>
<keyword evidence="5" id="KW-0539">Nucleus</keyword>
<sequence length="885" mass="98232">MASPIRARRVGKTLQQALTQSALQQFRMPPVPFYSPTSSSTPSQSHPQSHGLPPSGSSTSNLSIPATTPFAVPTPLITSASLTPTNTLSPLLFRSPSEQQSSQLPQSGTSTPRLVGFHHAPPAGSHSILVAQALNRQNSPATMLHDPGGPLQYLNWSTERQQAFEYWLARLTVAAGLPLSWVENLELILLIEELAPAARVPSRKVLTNCIIPDLVGHLHTVNKRSVDGGFATLQADGWTGGNYHHLIAFMITVLTQLFTVKVADETTQRKTAEKFLELLEKVYHEVEKEWNVTIVAIVTDASGETRKARREFVKKYPSVVVLDCYAHQINLVVSDYFKRGCDFLEYTDMAKSLITWIRSKTMLLGLIQEEQIRQNKRPTTIIRPVLTRWTAHLRAYERLLDTEGVLTAVVATEMGKADADRLFVTGSGKSKEKAISMINIIRNPIFWLNLQIVTRHLRPLGAAAGAVQAAFCHLDTVLLTFGYLVHTNTNMMETYAEDQTACTEIIKSLELRWSKADQEPFIASLILNPLYQLIPFSETAGLHPAKALGLMKHLYRRFFNADPPVAFSMDIMNYLEQRNNFATLPDMIELEIDYAASEKRTPNPLNIFQHFQVHGAPEPVFFTFARRVLSINANSASCERLFSHFGNTLTKLRNRLGNNTLTNLSELGLNIRDEHLRVKAARERLTNRFRDQVPPSADGPLAPLHPPSANLPPTQLPVSIINTNSDTNMEDMSADIAEPEQSDFRAVISDYQTLAQSDNSDNFPVFPSQDTRAQQTASSLAQPPPPNPSVRLPLIPISDLFDFDNTTWMKAVSEGAEQSSSAELALYDILNGGIGPQTHDDAHVALDETTEQVLIGSYGYPETYRDDLKLNLPKDTQDPDGKPGT</sequence>
<evidence type="ECO:0000313" key="9">
    <source>
        <dbReference type="EMBL" id="KAF5354266.1"/>
    </source>
</evidence>
<dbReference type="Pfam" id="PF05699">
    <property type="entry name" value="Dimer_Tnp_hAT"/>
    <property type="match status" value="1"/>
</dbReference>
<feature type="domain" description="DUF659" evidence="7">
    <location>
        <begin position="232"/>
        <end position="338"/>
    </location>
</feature>
<evidence type="ECO:0000313" key="10">
    <source>
        <dbReference type="Proteomes" id="UP000559027"/>
    </source>
</evidence>
<protein>
    <recommendedName>
        <fullName evidence="11">DUF659 domain-containing protein</fullName>
    </recommendedName>
</protein>
<keyword evidence="2" id="KW-0479">Metal-binding</keyword>
<dbReference type="InterPro" id="IPR052035">
    <property type="entry name" value="ZnF_BED_domain_contain"/>
</dbReference>
<dbReference type="GO" id="GO:0005634">
    <property type="term" value="C:nucleus"/>
    <property type="evidence" value="ECO:0007669"/>
    <property type="project" value="UniProtKB-SubCell"/>
</dbReference>